<dbReference type="GO" id="GO:0019216">
    <property type="term" value="P:regulation of lipid metabolic process"/>
    <property type="evidence" value="ECO:0007669"/>
    <property type="project" value="TreeGrafter"/>
</dbReference>
<keyword evidence="4" id="KW-1185">Reference proteome</keyword>
<feature type="region of interest" description="Disordered" evidence="3">
    <location>
        <begin position="145"/>
        <end position="171"/>
    </location>
</feature>
<evidence type="ECO:0000313" key="5">
    <source>
        <dbReference type="WBParaSite" id="PSAMB.scaffold7383size7742.g29984.t1"/>
    </source>
</evidence>
<evidence type="ECO:0000256" key="1">
    <source>
        <dbReference type="ARBA" id="ARBA00007584"/>
    </source>
</evidence>
<evidence type="ECO:0000313" key="4">
    <source>
        <dbReference type="Proteomes" id="UP000887566"/>
    </source>
</evidence>
<dbReference type="Pfam" id="PF07047">
    <property type="entry name" value="OPA3"/>
    <property type="match status" value="1"/>
</dbReference>
<dbReference type="PANTHER" id="PTHR12499">
    <property type="entry name" value="OPTIC ATROPHY 3 PROTEIN OPA3"/>
    <property type="match status" value="1"/>
</dbReference>
<dbReference type="Proteomes" id="UP000887566">
    <property type="component" value="Unplaced"/>
</dbReference>
<sequence length="251" mass="27169">MPLPLIKLGVLVLKQLSKPLANGIKNSAKERIFFRTKMVVPLGQFINRLTTRGNMWRLGLGKPTKFTPLTEQAAVELGSETVGEVVIWGIALGTFFGIEWWSSGKAAVKEAALKDRLSMMESRLELLESTQGSIPDRLQGGRAILAAPSSSSPSPSSSTPSSSPQSSQQSTVVLKKPSLSLPIDEAVKVVAGNLQFLVTRRGAQVLIEPYESAAKRGAGEVRKRQPLHVDSLIVRSANYARGLMYRSTAET</sequence>
<protein>
    <submittedName>
        <fullName evidence="5">OPA3-like protein</fullName>
    </submittedName>
</protein>
<evidence type="ECO:0000256" key="2">
    <source>
        <dbReference type="ARBA" id="ARBA00023054"/>
    </source>
</evidence>
<evidence type="ECO:0000256" key="3">
    <source>
        <dbReference type="SAM" id="MobiDB-lite"/>
    </source>
</evidence>
<name>A0A914XC65_9BILA</name>
<accession>A0A914XC65</accession>
<comment type="similarity">
    <text evidence="1">Belongs to the OPA3 family.</text>
</comment>
<dbReference type="GO" id="GO:0005739">
    <property type="term" value="C:mitochondrion"/>
    <property type="evidence" value="ECO:0007669"/>
    <property type="project" value="TreeGrafter"/>
</dbReference>
<dbReference type="PANTHER" id="PTHR12499:SF0">
    <property type="entry name" value="OPTIC ATROPHY 3 PROTEIN"/>
    <property type="match status" value="1"/>
</dbReference>
<dbReference type="InterPro" id="IPR010754">
    <property type="entry name" value="OPA3-like"/>
</dbReference>
<dbReference type="AlphaFoldDB" id="A0A914XC65"/>
<proteinExistence type="inferred from homology"/>
<organism evidence="4 5">
    <name type="scientific">Plectus sambesii</name>
    <dbReference type="NCBI Taxonomy" id="2011161"/>
    <lineage>
        <taxon>Eukaryota</taxon>
        <taxon>Metazoa</taxon>
        <taxon>Ecdysozoa</taxon>
        <taxon>Nematoda</taxon>
        <taxon>Chromadorea</taxon>
        <taxon>Plectida</taxon>
        <taxon>Plectina</taxon>
        <taxon>Plectoidea</taxon>
        <taxon>Plectidae</taxon>
        <taxon>Plectus</taxon>
    </lineage>
</organism>
<dbReference type="WBParaSite" id="PSAMB.scaffold7383size7742.g29984.t1">
    <property type="protein sequence ID" value="PSAMB.scaffold7383size7742.g29984.t1"/>
    <property type="gene ID" value="PSAMB.scaffold7383size7742.g29984"/>
</dbReference>
<keyword evidence="2" id="KW-0175">Coiled coil</keyword>
<reference evidence="5" key="1">
    <citation type="submission" date="2022-11" db="UniProtKB">
        <authorList>
            <consortium name="WormBaseParasite"/>
        </authorList>
    </citation>
    <scope>IDENTIFICATION</scope>
</reference>
<feature type="compositionally biased region" description="Low complexity" evidence="3">
    <location>
        <begin position="148"/>
        <end position="171"/>
    </location>
</feature>